<dbReference type="InterPro" id="IPR001849">
    <property type="entry name" value="PH_domain"/>
</dbReference>
<feature type="non-terminal residue" evidence="2">
    <location>
        <position position="54"/>
    </location>
</feature>
<sequence>MGYLQWREKERKPWKRNWFALKDRVLVASKTMPVLGYELQIVSDQAQAGSGDSQ</sequence>
<evidence type="ECO:0000259" key="1">
    <source>
        <dbReference type="PROSITE" id="PS50003"/>
    </source>
</evidence>
<name>A0A8J2JBC8_9HEXA</name>
<dbReference type="OrthoDB" id="245697at2759"/>
<gene>
    <name evidence="2" type="ORF">AFUS01_LOCUS6574</name>
</gene>
<evidence type="ECO:0000313" key="3">
    <source>
        <dbReference type="Proteomes" id="UP000708208"/>
    </source>
</evidence>
<reference evidence="2" key="1">
    <citation type="submission" date="2021-06" db="EMBL/GenBank/DDBJ databases">
        <authorList>
            <person name="Hodson N. C."/>
            <person name="Mongue J. A."/>
            <person name="Jaron S. K."/>
        </authorList>
    </citation>
    <scope>NUCLEOTIDE SEQUENCE</scope>
</reference>
<dbReference type="EMBL" id="CAJVCH010043302">
    <property type="protein sequence ID" value="CAG7717100.1"/>
    <property type="molecule type" value="Genomic_DNA"/>
</dbReference>
<comment type="caution">
    <text evidence="2">The sequence shown here is derived from an EMBL/GenBank/DDBJ whole genome shotgun (WGS) entry which is preliminary data.</text>
</comment>
<evidence type="ECO:0000313" key="2">
    <source>
        <dbReference type="EMBL" id="CAG7717100.1"/>
    </source>
</evidence>
<proteinExistence type="predicted"/>
<keyword evidence="3" id="KW-1185">Reference proteome</keyword>
<organism evidence="2 3">
    <name type="scientific">Allacma fusca</name>
    <dbReference type="NCBI Taxonomy" id="39272"/>
    <lineage>
        <taxon>Eukaryota</taxon>
        <taxon>Metazoa</taxon>
        <taxon>Ecdysozoa</taxon>
        <taxon>Arthropoda</taxon>
        <taxon>Hexapoda</taxon>
        <taxon>Collembola</taxon>
        <taxon>Symphypleona</taxon>
        <taxon>Sminthuridae</taxon>
        <taxon>Allacma</taxon>
    </lineage>
</organism>
<dbReference type="PROSITE" id="PS50003">
    <property type="entry name" value="PH_DOMAIN"/>
    <property type="match status" value="1"/>
</dbReference>
<feature type="domain" description="PH" evidence="1">
    <location>
        <begin position="1"/>
        <end position="54"/>
    </location>
</feature>
<protein>
    <recommendedName>
        <fullName evidence="1">PH domain-containing protein</fullName>
    </recommendedName>
</protein>
<dbReference type="AlphaFoldDB" id="A0A8J2JBC8"/>
<dbReference type="Proteomes" id="UP000708208">
    <property type="component" value="Unassembled WGS sequence"/>
</dbReference>
<accession>A0A8J2JBC8</accession>